<evidence type="ECO:0000256" key="1">
    <source>
        <dbReference type="ARBA" id="ARBA00038310"/>
    </source>
</evidence>
<dbReference type="AlphaFoldDB" id="A0A1I4I5X5"/>
<evidence type="ECO:0000259" key="2">
    <source>
        <dbReference type="Pfam" id="PF04909"/>
    </source>
</evidence>
<dbReference type="STRING" id="504800.SAMN04488085_11257"/>
<dbReference type="InParanoid" id="A0A1I4I5X5"/>
<dbReference type="PANTHER" id="PTHR43569">
    <property type="entry name" value="AMIDOHYDROLASE"/>
    <property type="match status" value="1"/>
</dbReference>
<proteinExistence type="inferred from homology"/>
<organism evidence="3 4">
    <name type="scientific">Geodermatophilus ruber</name>
    <dbReference type="NCBI Taxonomy" id="504800"/>
    <lineage>
        <taxon>Bacteria</taxon>
        <taxon>Bacillati</taxon>
        <taxon>Actinomycetota</taxon>
        <taxon>Actinomycetes</taxon>
        <taxon>Geodermatophilales</taxon>
        <taxon>Geodermatophilaceae</taxon>
        <taxon>Geodermatophilus</taxon>
    </lineage>
</organism>
<evidence type="ECO:0000313" key="3">
    <source>
        <dbReference type="EMBL" id="SFL49665.1"/>
    </source>
</evidence>
<protein>
    <submittedName>
        <fullName evidence="3">Predicted metal-dependent hydrolase, TIM-barrel fold</fullName>
    </submittedName>
</protein>
<feature type="domain" description="Amidohydrolase-related" evidence="2">
    <location>
        <begin position="10"/>
        <end position="275"/>
    </location>
</feature>
<dbReference type="EMBL" id="FOSW01000012">
    <property type="protein sequence ID" value="SFL49665.1"/>
    <property type="molecule type" value="Genomic_DNA"/>
</dbReference>
<dbReference type="Pfam" id="PF04909">
    <property type="entry name" value="Amidohydro_2"/>
    <property type="match status" value="1"/>
</dbReference>
<dbReference type="InterPro" id="IPR052350">
    <property type="entry name" value="Metallo-dep_Lactonases"/>
</dbReference>
<evidence type="ECO:0000313" key="4">
    <source>
        <dbReference type="Proteomes" id="UP000199152"/>
    </source>
</evidence>
<comment type="similarity">
    <text evidence="1">Belongs to the metallo-dependent hydrolases superfamily.</text>
</comment>
<sequence length="284" mass="30861">MTADAPSPVVDAQVHVWLPEGPDRPWPAGGAERARSMHRHEPINGPGLRAEMRAAGVDRAVLVPPFFEGYRNDYAVACAAEFPDAFRVMARVDLRTGDPGPVRELLRDPVVAGVRLVFLPADAGRVEDPAAEWLWSFAEDEDVPVMLLASGQLDALGDVAKRHPGLRLAVDHLGLTGEATDGAAAPEIAELAGLAGLPNVSVKLTALPCYSTEDYPWPAMHPHLRRLFDAFGPERLFWGSDLSRLRGPYADLVRLFREDLDFLSAADLDAVLGGSVLRWLGWPV</sequence>
<dbReference type="InterPro" id="IPR032466">
    <property type="entry name" value="Metal_Hydrolase"/>
</dbReference>
<name>A0A1I4I5X5_9ACTN</name>
<dbReference type="SUPFAM" id="SSF51556">
    <property type="entry name" value="Metallo-dependent hydrolases"/>
    <property type="match status" value="1"/>
</dbReference>
<gene>
    <name evidence="3" type="ORF">SAMN04488085_11257</name>
</gene>
<dbReference type="InterPro" id="IPR006680">
    <property type="entry name" value="Amidohydro-rel"/>
</dbReference>
<dbReference type="RefSeq" id="WP_091327393.1">
    <property type="nucleotide sequence ID" value="NZ_FOSW01000012.1"/>
</dbReference>
<accession>A0A1I4I5X5</accession>
<reference evidence="3 4" key="1">
    <citation type="submission" date="2016-10" db="EMBL/GenBank/DDBJ databases">
        <authorList>
            <person name="de Groot N.N."/>
        </authorList>
    </citation>
    <scope>NUCLEOTIDE SEQUENCE [LARGE SCALE GENOMIC DNA]</scope>
    <source>
        <strain evidence="3 4">DSM 45317</strain>
    </source>
</reference>
<dbReference type="Proteomes" id="UP000199152">
    <property type="component" value="Unassembled WGS sequence"/>
</dbReference>
<dbReference type="GO" id="GO:0016787">
    <property type="term" value="F:hydrolase activity"/>
    <property type="evidence" value="ECO:0007669"/>
    <property type="project" value="UniProtKB-KW"/>
</dbReference>
<keyword evidence="4" id="KW-1185">Reference proteome</keyword>
<dbReference type="PANTHER" id="PTHR43569:SF2">
    <property type="entry name" value="AMIDOHYDROLASE-RELATED DOMAIN-CONTAINING PROTEIN"/>
    <property type="match status" value="1"/>
</dbReference>
<dbReference type="OrthoDB" id="5450317at2"/>
<dbReference type="Gene3D" id="3.20.20.140">
    <property type="entry name" value="Metal-dependent hydrolases"/>
    <property type="match status" value="1"/>
</dbReference>
<keyword evidence="3" id="KW-0378">Hydrolase</keyword>